<feature type="region of interest" description="Disordered" evidence="1">
    <location>
        <begin position="55"/>
        <end position="74"/>
    </location>
</feature>
<dbReference type="Proteomes" id="UP001651158">
    <property type="component" value="Unassembled WGS sequence"/>
</dbReference>
<comment type="caution">
    <text evidence="2">The sequence shown here is derived from an EMBL/GenBank/DDBJ whole genome shotgun (WGS) entry which is preliminary data.</text>
</comment>
<evidence type="ECO:0000313" key="3">
    <source>
        <dbReference type="Proteomes" id="UP001651158"/>
    </source>
</evidence>
<dbReference type="EMBL" id="JAKROA010000002">
    <property type="protein sequence ID" value="KAL5110387.1"/>
    <property type="molecule type" value="Genomic_DNA"/>
</dbReference>
<protein>
    <submittedName>
        <fullName evidence="2">Uncharacterized protein</fullName>
    </submittedName>
</protein>
<sequence>MEGMMYPGAYVLKAEPETQLMLAPQPPQVHSYQPVLTPSAATQFAHTSPPPMMMHQYASPLTTGPTTEFVHTSPPLQMFPHTSVLKTEPTTEVMLAPQSVKMYAYPSPFADSIHAQASPFH</sequence>
<accession>A0ABR4QLG1</accession>
<evidence type="ECO:0000256" key="1">
    <source>
        <dbReference type="SAM" id="MobiDB-lite"/>
    </source>
</evidence>
<gene>
    <name evidence="2" type="ORF">TcWFU_005364</name>
</gene>
<reference evidence="2 3" key="1">
    <citation type="journal article" date="2022" name="Front. Cell. Infect. Microbiol.">
        <title>The Genomes of Two Strains of Taenia crassiceps the Animal Model for the Study of Human Cysticercosis.</title>
        <authorList>
            <person name="Bobes R.J."/>
            <person name="Estrada K."/>
            <person name="Rios-Valencia D.G."/>
            <person name="Calderon-Gallegos A."/>
            <person name="de la Torre P."/>
            <person name="Carrero J.C."/>
            <person name="Sanchez-Flores A."/>
            <person name="Laclette J.P."/>
        </authorList>
    </citation>
    <scope>NUCLEOTIDE SEQUENCE [LARGE SCALE GENOMIC DNA]</scope>
    <source>
        <strain evidence="2">WFUcys</strain>
    </source>
</reference>
<name>A0ABR4QLG1_9CEST</name>
<feature type="compositionally biased region" description="Polar residues" evidence="1">
    <location>
        <begin position="59"/>
        <end position="70"/>
    </location>
</feature>
<evidence type="ECO:0000313" key="2">
    <source>
        <dbReference type="EMBL" id="KAL5110387.1"/>
    </source>
</evidence>
<proteinExistence type="predicted"/>
<keyword evidence="3" id="KW-1185">Reference proteome</keyword>
<organism evidence="2 3">
    <name type="scientific">Taenia crassiceps</name>
    <dbReference type="NCBI Taxonomy" id="6207"/>
    <lineage>
        <taxon>Eukaryota</taxon>
        <taxon>Metazoa</taxon>
        <taxon>Spiralia</taxon>
        <taxon>Lophotrochozoa</taxon>
        <taxon>Platyhelminthes</taxon>
        <taxon>Cestoda</taxon>
        <taxon>Eucestoda</taxon>
        <taxon>Cyclophyllidea</taxon>
        <taxon>Taeniidae</taxon>
        <taxon>Taenia</taxon>
    </lineage>
</organism>